<evidence type="ECO:0000313" key="3">
    <source>
        <dbReference type="Proteomes" id="UP000276741"/>
    </source>
</evidence>
<reference evidence="1" key="3">
    <citation type="journal article" date="2019" name="BMC Res. Notes">
        <title>Complete genome sequence of the Sulfodiicoccus acidiphilus strain HS-1T, the first crenarchaeon that lacks polB3, isolated from an acidic hot spring in Ohwaku-dani, Hakone, Japan.</title>
        <authorList>
            <person name="Sakai H.D."/>
            <person name="Kurosawa N."/>
        </authorList>
    </citation>
    <scope>NUCLEOTIDE SEQUENCE</scope>
    <source>
        <strain evidence="1">HS-1</strain>
    </source>
</reference>
<accession>A0A348B5E4</accession>
<dbReference type="Proteomes" id="UP000276741">
    <property type="component" value="Chromosome"/>
</dbReference>
<reference evidence="2" key="1">
    <citation type="journal article" date="2014" name="Int. J. Syst. Evol. Microbiol.">
        <title>Complete genome sequence of Corynebacterium casei LMG S-19264T (=DSM 44701T), isolated from a smear-ripened cheese.</title>
        <authorList>
            <consortium name="US DOE Joint Genome Institute (JGI-PGF)"/>
            <person name="Walter F."/>
            <person name="Albersmeier A."/>
            <person name="Kalinowski J."/>
            <person name="Ruckert C."/>
        </authorList>
    </citation>
    <scope>NUCLEOTIDE SEQUENCE</scope>
    <source>
        <strain evidence="2">JCM 31740</strain>
    </source>
</reference>
<dbReference type="Proteomes" id="UP000616143">
    <property type="component" value="Unassembled WGS sequence"/>
</dbReference>
<dbReference type="GeneID" id="69060103"/>
<dbReference type="KEGG" id="sacd:HS1genome_1785"/>
<name>A0A348B5E4_9CREN</name>
<gene>
    <name evidence="2" type="ORF">GCM10007116_15300</name>
    <name evidence="1" type="ORF">HS1genome_1785</name>
</gene>
<reference evidence="2" key="4">
    <citation type="submission" date="2020-09" db="EMBL/GenBank/DDBJ databases">
        <authorList>
            <person name="Sun Q."/>
            <person name="Ohkuma M."/>
        </authorList>
    </citation>
    <scope>NUCLEOTIDE SEQUENCE</scope>
    <source>
        <strain evidence="2">JCM 31740</strain>
    </source>
</reference>
<reference evidence="3" key="2">
    <citation type="submission" date="2018-04" db="EMBL/GenBank/DDBJ databases">
        <title>Complete genome sequence of Sulfodiicoccus acidiphilus strain HS-1.</title>
        <authorList>
            <person name="Sakai H.D."/>
            <person name="Kurosawa N."/>
        </authorList>
    </citation>
    <scope>NUCLEOTIDE SEQUENCE [LARGE SCALE GENOMIC DNA]</scope>
    <source>
        <strain evidence="3">HS-1</strain>
    </source>
</reference>
<proteinExistence type="predicted"/>
<dbReference type="RefSeq" id="WP_229768221.1">
    <property type="nucleotide sequence ID" value="NZ_AP018553.1"/>
</dbReference>
<dbReference type="EMBL" id="AP018553">
    <property type="protein sequence ID" value="BBD73396.1"/>
    <property type="molecule type" value="Genomic_DNA"/>
</dbReference>
<dbReference type="EMBL" id="BMQS01000013">
    <property type="protein sequence ID" value="GGT98825.1"/>
    <property type="molecule type" value="Genomic_DNA"/>
</dbReference>
<protein>
    <submittedName>
        <fullName evidence="1">Uncharacterized protein</fullName>
    </submittedName>
</protein>
<evidence type="ECO:0000313" key="1">
    <source>
        <dbReference type="EMBL" id="BBD73396.1"/>
    </source>
</evidence>
<evidence type="ECO:0000313" key="2">
    <source>
        <dbReference type="EMBL" id="GGT98825.1"/>
    </source>
</evidence>
<organism evidence="1 3">
    <name type="scientific">Sulfodiicoccus acidiphilus</name>
    <dbReference type="NCBI Taxonomy" id="1670455"/>
    <lineage>
        <taxon>Archaea</taxon>
        <taxon>Thermoproteota</taxon>
        <taxon>Thermoprotei</taxon>
        <taxon>Sulfolobales</taxon>
        <taxon>Sulfolobaceae</taxon>
        <taxon>Sulfodiicoccus</taxon>
    </lineage>
</organism>
<dbReference type="AlphaFoldDB" id="A0A348B5E4"/>
<keyword evidence="3" id="KW-1185">Reference proteome</keyword>
<sequence length="59" mass="6374">MGGVIEKVGSVSLRERPPEGCGDLSLIPEDLVRMAEESSRREKESDLFAVVVTSTTPVN</sequence>